<dbReference type="EMBL" id="JACNJN010000218">
    <property type="protein sequence ID" value="MBC8336987.1"/>
    <property type="molecule type" value="Genomic_DNA"/>
</dbReference>
<protein>
    <recommendedName>
        <fullName evidence="3">Bacterial spore germination immunoglobulin-like domain-containing protein</fullName>
    </recommendedName>
</protein>
<dbReference type="Proteomes" id="UP000614469">
    <property type="component" value="Unassembled WGS sequence"/>
</dbReference>
<name>A0A8J6TKU8_9CHLR</name>
<proteinExistence type="predicted"/>
<accession>A0A8J6TKU8</accession>
<sequence>MIQKITLILTFLSLVGCNRTSTLLPTPIPEDHLPTVVALTAAAIMEAMPTEVAPIFPITPTTIPSPTLTPMPAPTITHTPTPGPIAPSPEIQILAPGPMSKVVSPIILKSYIRPGAHGKILVELLGEDGRLLARDLIVRESILVEGAYVRLEIPFETHAAAELGRLQISTKDEFGRPLETKSVHILLLSIGENDINPGDSPYARSVIFYPRKKDIIIGGTMPLIGEIQAFNDLSVIMELLDEEGKTLGLRNLSTTPGNREIFETTITYKVNEQTPARLIIRQADKRFEGNVYLHSQEVLLNP</sequence>
<dbReference type="PROSITE" id="PS51257">
    <property type="entry name" value="PROKAR_LIPOPROTEIN"/>
    <property type="match status" value="1"/>
</dbReference>
<evidence type="ECO:0008006" key="3">
    <source>
        <dbReference type="Google" id="ProtNLM"/>
    </source>
</evidence>
<dbReference type="AlphaFoldDB" id="A0A8J6TKU8"/>
<evidence type="ECO:0000313" key="1">
    <source>
        <dbReference type="EMBL" id="MBC8336987.1"/>
    </source>
</evidence>
<evidence type="ECO:0000313" key="2">
    <source>
        <dbReference type="Proteomes" id="UP000614469"/>
    </source>
</evidence>
<gene>
    <name evidence="1" type="ORF">H8E29_17160</name>
</gene>
<reference evidence="1 2" key="1">
    <citation type="submission" date="2020-08" db="EMBL/GenBank/DDBJ databases">
        <title>Bridging the membrane lipid divide: bacteria of the FCB group superphylum have the potential to synthesize archaeal ether lipids.</title>
        <authorList>
            <person name="Villanueva L."/>
            <person name="Von Meijenfeldt F.A.B."/>
            <person name="Westbye A.B."/>
            <person name="Yadav S."/>
            <person name="Hopmans E.C."/>
            <person name="Dutilh B.E."/>
            <person name="Sinninghe Damste J.S."/>
        </authorList>
    </citation>
    <scope>NUCLEOTIDE SEQUENCE [LARGE SCALE GENOMIC DNA]</scope>
    <source>
        <strain evidence="1">NIOZ-UU36</strain>
    </source>
</reference>
<comment type="caution">
    <text evidence="1">The sequence shown here is derived from an EMBL/GenBank/DDBJ whole genome shotgun (WGS) entry which is preliminary data.</text>
</comment>
<organism evidence="1 2">
    <name type="scientific">Candidatus Desulfolinea nitratireducens</name>
    <dbReference type="NCBI Taxonomy" id="2841698"/>
    <lineage>
        <taxon>Bacteria</taxon>
        <taxon>Bacillati</taxon>
        <taxon>Chloroflexota</taxon>
        <taxon>Anaerolineae</taxon>
        <taxon>Anaerolineales</taxon>
        <taxon>Anaerolineales incertae sedis</taxon>
        <taxon>Candidatus Desulfolinea</taxon>
    </lineage>
</organism>